<dbReference type="EMBL" id="MTYJ01000015">
    <property type="protein sequence ID" value="OQV22825.1"/>
    <property type="molecule type" value="Genomic_DNA"/>
</dbReference>
<keyword evidence="3" id="KW-1185">Reference proteome</keyword>
<proteinExistence type="predicted"/>
<keyword evidence="1" id="KW-0732">Signal</keyword>
<evidence type="ECO:0000313" key="3">
    <source>
        <dbReference type="Proteomes" id="UP000192578"/>
    </source>
</evidence>
<dbReference type="OrthoDB" id="10351703at2759"/>
<comment type="caution">
    <text evidence="2">The sequence shown here is derived from an EMBL/GenBank/DDBJ whole genome shotgun (WGS) entry which is preliminary data.</text>
</comment>
<sequence>MSSLFYFAILAGVISTGRAAIQTTSVSGFYRIEVQLGHLENTLGYQANGQFCDEMTACDPVIYTSIDVEKPLAPWPTKTPTDQIMLTWRRNTNSYEINQTIYKDICGGGLSNVNARIEVMDEDFLGKYDLIEQFECKFFPPIADTTATGDSLQELSYREFTPLSECQAKHQPTKLRLFFRWRVYPIDMAECGTDPKPIANVVLVDRQTLAP</sequence>
<feature type="chain" id="PRO_5012529028" evidence="1">
    <location>
        <begin position="20"/>
        <end position="211"/>
    </location>
</feature>
<gene>
    <name evidence="2" type="ORF">BV898_03259</name>
</gene>
<dbReference type="Proteomes" id="UP000192578">
    <property type="component" value="Unassembled WGS sequence"/>
</dbReference>
<evidence type="ECO:0000256" key="1">
    <source>
        <dbReference type="SAM" id="SignalP"/>
    </source>
</evidence>
<organism evidence="2 3">
    <name type="scientific">Hypsibius exemplaris</name>
    <name type="common">Freshwater tardigrade</name>
    <dbReference type="NCBI Taxonomy" id="2072580"/>
    <lineage>
        <taxon>Eukaryota</taxon>
        <taxon>Metazoa</taxon>
        <taxon>Ecdysozoa</taxon>
        <taxon>Tardigrada</taxon>
        <taxon>Eutardigrada</taxon>
        <taxon>Parachela</taxon>
        <taxon>Hypsibioidea</taxon>
        <taxon>Hypsibiidae</taxon>
        <taxon>Hypsibius</taxon>
    </lineage>
</organism>
<reference evidence="3" key="1">
    <citation type="submission" date="2017-01" db="EMBL/GenBank/DDBJ databases">
        <title>Comparative genomics of anhydrobiosis in the tardigrade Hypsibius dujardini.</title>
        <authorList>
            <person name="Yoshida Y."/>
            <person name="Koutsovoulos G."/>
            <person name="Laetsch D."/>
            <person name="Stevens L."/>
            <person name="Kumar S."/>
            <person name="Horikawa D."/>
            <person name="Ishino K."/>
            <person name="Komine S."/>
            <person name="Tomita M."/>
            <person name="Blaxter M."/>
            <person name="Arakawa K."/>
        </authorList>
    </citation>
    <scope>NUCLEOTIDE SEQUENCE [LARGE SCALE GENOMIC DNA]</scope>
    <source>
        <strain evidence="3">Z151</strain>
    </source>
</reference>
<accession>A0A1W0X5Q8</accession>
<dbReference type="AlphaFoldDB" id="A0A1W0X5Q8"/>
<feature type="signal peptide" evidence="1">
    <location>
        <begin position="1"/>
        <end position="19"/>
    </location>
</feature>
<name>A0A1W0X5Q8_HYPEX</name>
<protein>
    <submittedName>
        <fullName evidence="2">Uncharacterized protein</fullName>
    </submittedName>
</protein>
<evidence type="ECO:0000313" key="2">
    <source>
        <dbReference type="EMBL" id="OQV22825.1"/>
    </source>
</evidence>